<evidence type="ECO:0000256" key="1">
    <source>
        <dbReference type="ARBA" id="ARBA00008139"/>
    </source>
</evidence>
<evidence type="ECO:0000256" key="8">
    <source>
        <dbReference type="PROSITE-ProRule" id="PRU01355"/>
    </source>
</evidence>
<dbReference type="Proteomes" id="UP000494165">
    <property type="component" value="Unassembled WGS sequence"/>
</dbReference>
<dbReference type="SUPFAM" id="SSF55486">
    <property type="entry name" value="Metalloproteases ('zincins'), catalytic domain"/>
    <property type="match status" value="1"/>
</dbReference>
<keyword evidence="9" id="KW-0645">Protease</keyword>
<reference evidence="12 13" key="1">
    <citation type="submission" date="2020-04" db="EMBL/GenBank/DDBJ databases">
        <authorList>
            <person name="Alioto T."/>
            <person name="Alioto T."/>
            <person name="Gomez Garrido J."/>
        </authorList>
    </citation>
    <scope>NUCLEOTIDE SEQUENCE [LARGE SCALE GENOMIC DNA]</scope>
</reference>
<feature type="transmembrane region" description="Helical" evidence="11">
    <location>
        <begin position="451"/>
        <end position="472"/>
    </location>
</feature>
<evidence type="ECO:0000256" key="4">
    <source>
        <dbReference type="ARBA" id="ARBA00023180"/>
    </source>
</evidence>
<feature type="compositionally biased region" description="Polar residues" evidence="10">
    <location>
        <begin position="514"/>
        <end position="532"/>
    </location>
</feature>
<feature type="compositionally biased region" description="Polar residues" evidence="10">
    <location>
        <begin position="389"/>
        <end position="400"/>
    </location>
</feature>
<dbReference type="AlphaFoldDB" id="A0A8S1BUL3"/>
<protein>
    <recommendedName>
        <fullName evidence="9">Angiotensin-converting enzyme</fullName>
        <ecNumber evidence="9">3.4.-.-</ecNumber>
    </recommendedName>
</protein>
<dbReference type="PANTHER" id="PTHR10514">
    <property type="entry name" value="ANGIOTENSIN-CONVERTING ENZYME"/>
    <property type="match status" value="1"/>
</dbReference>
<keyword evidence="11" id="KW-0472">Membrane</keyword>
<keyword evidence="5 9" id="KW-0862">Zinc</keyword>
<dbReference type="OrthoDB" id="7361988at2759"/>
<evidence type="ECO:0000256" key="10">
    <source>
        <dbReference type="SAM" id="MobiDB-lite"/>
    </source>
</evidence>
<feature type="disulfide bond" evidence="6 8">
    <location>
        <begin position="117"/>
        <end position="135"/>
    </location>
</feature>
<keyword evidence="3 6" id="KW-1015">Disulfide bond</keyword>
<evidence type="ECO:0000256" key="9">
    <source>
        <dbReference type="RuleBase" id="RU361144"/>
    </source>
</evidence>
<accession>A0A8S1BUL3</accession>
<name>A0A8S1BUL3_9INSE</name>
<organism evidence="12 13">
    <name type="scientific">Cloeon dipterum</name>
    <dbReference type="NCBI Taxonomy" id="197152"/>
    <lineage>
        <taxon>Eukaryota</taxon>
        <taxon>Metazoa</taxon>
        <taxon>Ecdysozoa</taxon>
        <taxon>Arthropoda</taxon>
        <taxon>Hexapoda</taxon>
        <taxon>Insecta</taxon>
        <taxon>Pterygota</taxon>
        <taxon>Palaeoptera</taxon>
        <taxon>Ephemeroptera</taxon>
        <taxon>Pisciforma</taxon>
        <taxon>Baetidae</taxon>
        <taxon>Cloeon</taxon>
    </lineage>
</organism>
<keyword evidence="2" id="KW-0732">Signal</keyword>
<proteinExistence type="inferred from homology"/>
<feature type="region of interest" description="Disordered" evidence="10">
    <location>
        <begin position="499"/>
        <end position="564"/>
    </location>
</feature>
<keyword evidence="4 9" id="KW-0325">Glycoprotein</keyword>
<feature type="compositionally biased region" description="Polar residues" evidence="10">
    <location>
        <begin position="553"/>
        <end position="564"/>
    </location>
</feature>
<dbReference type="GO" id="GO:0006508">
    <property type="term" value="P:proteolysis"/>
    <property type="evidence" value="ECO:0007669"/>
    <property type="project" value="UniProtKB-KW"/>
</dbReference>
<dbReference type="Gene3D" id="1.20.5.100">
    <property type="entry name" value="Cytochrome c1, transmembrane anchor, C-terminal"/>
    <property type="match status" value="1"/>
</dbReference>
<keyword evidence="9" id="KW-0378">Hydrolase</keyword>
<comment type="cofactor">
    <cofactor evidence="9">
        <name>Zn(2+)</name>
        <dbReference type="ChEBI" id="CHEBI:29105"/>
    </cofactor>
    <text evidence="9">Binds 1 zinc ion per subunit.</text>
</comment>
<feature type="region of interest" description="Disordered" evidence="10">
    <location>
        <begin position="375"/>
        <end position="443"/>
    </location>
</feature>
<dbReference type="GO" id="GO:0008241">
    <property type="term" value="F:peptidyl-dipeptidase activity"/>
    <property type="evidence" value="ECO:0007669"/>
    <property type="project" value="InterPro"/>
</dbReference>
<keyword evidence="13" id="KW-1185">Reference proteome</keyword>
<comment type="caution">
    <text evidence="12">The sequence shown here is derived from an EMBL/GenBank/DDBJ whole genome shotgun (WGS) entry which is preliminary data.</text>
</comment>
<keyword evidence="9" id="KW-0482">Metalloprotease</keyword>
<evidence type="ECO:0000313" key="12">
    <source>
        <dbReference type="EMBL" id="CAB3359181.1"/>
    </source>
</evidence>
<evidence type="ECO:0000256" key="2">
    <source>
        <dbReference type="ARBA" id="ARBA00022729"/>
    </source>
</evidence>
<evidence type="ECO:0000256" key="6">
    <source>
        <dbReference type="PIRSR" id="PIRSR601548-4"/>
    </source>
</evidence>
<dbReference type="PROSITE" id="PS52011">
    <property type="entry name" value="PEPTIDASE_M2"/>
    <property type="match status" value="1"/>
</dbReference>
<dbReference type="PRINTS" id="PR00791">
    <property type="entry name" value="PEPDIPTASEA"/>
</dbReference>
<dbReference type="GO" id="GO:0046872">
    <property type="term" value="F:metal ion binding"/>
    <property type="evidence" value="ECO:0007669"/>
    <property type="project" value="UniProtKB-KW"/>
</dbReference>
<dbReference type="Pfam" id="PF01401">
    <property type="entry name" value="Peptidase_M2"/>
    <property type="match status" value="1"/>
</dbReference>
<keyword evidence="11" id="KW-0812">Transmembrane</keyword>
<dbReference type="GO" id="GO:0008237">
    <property type="term" value="F:metallopeptidase activity"/>
    <property type="evidence" value="ECO:0007669"/>
    <property type="project" value="UniProtKB-KW"/>
</dbReference>
<evidence type="ECO:0000256" key="11">
    <source>
        <dbReference type="SAM" id="Phobius"/>
    </source>
</evidence>
<dbReference type="EC" id="3.4.-.-" evidence="9"/>
<dbReference type="GO" id="GO:0005886">
    <property type="term" value="C:plasma membrane"/>
    <property type="evidence" value="ECO:0007669"/>
    <property type="project" value="TreeGrafter"/>
</dbReference>
<feature type="binding site" evidence="5">
    <location>
        <position position="178"/>
    </location>
    <ligand>
        <name>Zn(2+)</name>
        <dbReference type="ChEBI" id="CHEBI:29105"/>
        <label>1</label>
        <note>catalytic</note>
    </ligand>
</feature>
<feature type="binding site" evidence="7">
    <location>
        <position position="178"/>
    </location>
    <ligand>
        <name>Zn(2+)</name>
        <dbReference type="ChEBI" id="CHEBI:29105"/>
        <label>2</label>
        <note>catalytic</note>
    </ligand>
</feature>
<sequence>MQTDWKNGYSKAQKLWAEVEPLYKKFHDYVRRRLQKVYADVPEDIPIHLLGSPEGIDWSYISKEALLLEDLMKSVESSISQQDKKQLYIMAEKMSQDLGLPELSHSFLEESKFNGQCPADVIFACSDEGARVMTCNATSWIDYLEAHENVFRASYFTLAARTNSYIFRHGNRYSAIPEAMSGLGALLATANVVDAKLLSRDPSDPLGQAVNLRMLVALKTLPRLPYLLGVDLCRIRDASNPSHPLPPYCWQLRKKMQRVAPPDALKEEEIYDLFADRAVASNAPRLSEFAGTIIQFQLYEYLTKLAGSSRRDLFKLGIGNLQIDDPFRSMLRAGLTQPWPEVLGEINITEISTAPLLKFFKPLLPILEDMATLDSSDYEDETESPPKIETSSVSTPTTKSIRMPKPTDSSVQSVKSAASTAAPTASEDTPTESNLANDEENNMNTSQPTTIIAIGGILLGVVIVVAAIFIVNRRRKSQPELRKTSNGAQYEAVIRRSAGRPASFSPAAAKRLSENGNSTPKPAFSTFRSPASSPDVESPTETIVLEETEAKRTSQTSVISNIRE</sequence>
<dbReference type="CDD" id="cd12087">
    <property type="entry name" value="TM_EGFR-like"/>
    <property type="match status" value="1"/>
</dbReference>
<feature type="compositionally biased region" description="Low complexity" evidence="10">
    <location>
        <begin position="416"/>
        <end position="432"/>
    </location>
</feature>
<evidence type="ECO:0000313" key="13">
    <source>
        <dbReference type="Proteomes" id="UP000494165"/>
    </source>
</evidence>
<keyword evidence="5 9" id="KW-0479">Metal-binding</keyword>
<dbReference type="EMBL" id="CADEPI010000001">
    <property type="protein sequence ID" value="CAB3359181.1"/>
    <property type="molecule type" value="Genomic_DNA"/>
</dbReference>
<dbReference type="InterPro" id="IPR001548">
    <property type="entry name" value="Peptidase_M2"/>
</dbReference>
<evidence type="ECO:0000256" key="3">
    <source>
        <dbReference type="ARBA" id="ARBA00023157"/>
    </source>
</evidence>
<gene>
    <name evidence="12" type="ORF">CLODIP_2_CD05147</name>
</gene>
<keyword evidence="11" id="KW-1133">Transmembrane helix</keyword>
<dbReference type="PANTHER" id="PTHR10514:SF44">
    <property type="entry name" value="ANGIOTENSIN-CONVERTING ENZYME-RELATED"/>
    <property type="match status" value="1"/>
</dbReference>
<dbReference type="GO" id="GO:0005615">
    <property type="term" value="C:extracellular space"/>
    <property type="evidence" value="ECO:0007669"/>
    <property type="project" value="TreeGrafter"/>
</dbReference>
<keyword evidence="9" id="KW-0121">Carboxypeptidase</keyword>
<comment type="caution">
    <text evidence="8">Lacks conserved residue(s) required for the propagation of feature annotation.</text>
</comment>
<dbReference type="GO" id="GO:0004180">
    <property type="term" value="F:carboxypeptidase activity"/>
    <property type="evidence" value="ECO:0007669"/>
    <property type="project" value="UniProtKB-KW"/>
</dbReference>
<comment type="similarity">
    <text evidence="1 8 9">Belongs to the peptidase M2 family.</text>
</comment>
<evidence type="ECO:0000256" key="5">
    <source>
        <dbReference type="PIRSR" id="PIRSR601548-3"/>
    </source>
</evidence>
<evidence type="ECO:0000256" key="7">
    <source>
        <dbReference type="PIRSR" id="PIRSR601548-8"/>
    </source>
</evidence>